<dbReference type="AlphaFoldDB" id="A0A3N4NG47"/>
<keyword evidence="3" id="KW-1185">Reference proteome</keyword>
<dbReference type="EMBL" id="RPFJ01000018">
    <property type="protein sequence ID" value="RPD94385.1"/>
    <property type="molecule type" value="Genomic_DNA"/>
</dbReference>
<feature type="signal peptide" evidence="1">
    <location>
        <begin position="1"/>
        <end position="19"/>
    </location>
</feature>
<sequence length="165" mass="18461">MKNLKFLFIFMLVTSISCAQKSPRLQSKGAIDGVNIAIDYGAPSVKGRTIWGGLEKYDKVWRAGANENTTISFDAAVTIDGEELPAGKYGFFIIPKKGDDWTIIFNTKNDGWGAYSYDEKDDALRVDITPEFGDENQEQLFYGIMDNEIIFAWEKVKLTIPVASL</sequence>
<evidence type="ECO:0000256" key="1">
    <source>
        <dbReference type="SAM" id="SignalP"/>
    </source>
</evidence>
<feature type="chain" id="PRO_5018185452" evidence="1">
    <location>
        <begin position="20"/>
        <end position="165"/>
    </location>
</feature>
<dbReference type="Pfam" id="PF11138">
    <property type="entry name" value="DUF2911"/>
    <property type="match status" value="1"/>
</dbReference>
<reference evidence="2 3" key="1">
    <citation type="submission" date="2018-11" db="EMBL/GenBank/DDBJ databases">
        <title>Aureibaculum marinum gen. nov., sp. nov., a member of the family Flavobacteriaceae isolated from the Bohai Sea.</title>
        <authorList>
            <person name="Ji X."/>
        </authorList>
    </citation>
    <scope>NUCLEOTIDE SEQUENCE [LARGE SCALE GENOMIC DNA]</scope>
    <source>
        <strain evidence="2 3">BH-SD17</strain>
    </source>
</reference>
<keyword evidence="1" id="KW-0732">Signal</keyword>
<organism evidence="2 3">
    <name type="scientific">Aureibaculum marinum</name>
    <dbReference type="NCBI Taxonomy" id="2487930"/>
    <lineage>
        <taxon>Bacteria</taxon>
        <taxon>Pseudomonadati</taxon>
        <taxon>Bacteroidota</taxon>
        <taxon>Flavobacteriia</taxon>
        <taxon>Flavobacteriales</taxon>
        <taxon>Flavobacteriaceae</taxon>
        <taxon>Aureibaculum</taxon>
    </lineage>
</organism>
<dbReference type="InterPro" id="IPR021314">
    <property type="entry name" value="DUF2911"/>
</dbReference>
<accession>A0A3N4NG47</accession>
<comment type="caution">
    <text evidence="2">The sequence shown here is derived from an EMBL/GenBank/DDBJ whole genome shotgun (WGS) entry which is preliminary data.</text>
</comment>
<gene>
    <name evidence="2" type="ORF">EGM88_12465</name>
</gene>
<dbReference type="RefSeq" id="WP_123898711.1">
    <property type="nucleotide sequence ID" value="NZ_RPFJ01000018.1"/>
</dbReference>
<evidence type="ECO:0000313" key="3">
    <source>
        <dbReference type="Proteomes" id="UP000270856"/>
    </source>
</evidence>
<protein>
    <submittedName>
        <fullName evidence="2">DUF2911 domain-containing protein</fullName>
    </submittedName>
</protein>
<name>A0A3N4NG47_9FLAO</name>
<evidence type="ECO:0000313" key="2">
    <source>
        <dbReference type="EMBL" id="RPD94385.1"/>
    </source>
</evidence>
<dbReference type="PROSITE" id="PS51257">
    <property type="entry name" value="PROKAR_LIPOPROTEIN"/>
    <property type="match status" value="1"/>
</dbReference>
<proteinExistence type="predicted"/>
<dbReference type="Proteomes" id="UP000270856">
    <property type="component" value="Unassembled WGS sequence"/>
</dbReference>
<dbReference type="OrthoDB" id="187854at2"/>